<accession>A0A518CL82</accession>
<reference evidence="1 2" key="1">
    <citation type="submission" date="2019-02" db="EMBL/GenBank/DDBJ databases">
        <title>Deep-cultivation of Planctomycetes and their phenomic and genomic characterization uncovers novel biology.</title>
        <authorList>
            <person name="Wiegand S."/>
            <person name="Jogler M."/>
            <person name="Boedeker C."/>
            <person name="Pinto D."/>
            <person name="Vollmers J."/>
            <person name="Rivas-Marin E."/>
            <person name="Kohn T."/>
            <person name="Peeters S.H."/>
            <person name="Heuer A."/>
            <person name="Rast P."/>
            <person name="Oberbeckmann S."/>
            <person name="Bunk B."/>
            <person name="Jeske O."/>
            <person name="Meyerdierks A."/>
            <person name="Storesund J.E."/>
            <person name="Kallscheuer N."/>
            <person name="Luecker S."/>
            <person name="Lage O.M."/>
            <person name="Pohl T."/>
            <person name="Merkel B.J."/>
            <person name="Hornburger P."/>
            <person name="Mueller R.-W."/>
            <person name="Bruemmer F."/>
            <person name="Labrenz M."/>
            <person name="Spormann A.M."/>
            <person name="Op den Camp H."/>
            <person name="Overmann J."/>
            <person name="Amann R."/>
            <person name="Jetten M.S.M."/>
            <person name="Mascher T."/>
            <person name="Medema M.H."/>
            <person name="Devos D.P."/>
            <person name="Kaster A.-K."/>
            <person name="Ovreas L."/>
            <person name="Rohde M."/>
            <person name="Galperin M.Y."/>
            <person name="Jogler C."/>
        </authorList>
    </citation>
    <scope>NUCLEOTIDE SEQUENCE [LARGE SCALE GENOMIC DNA]</scope>
    <source>
        <strain evidence="1 2">Pla110</strain>
    </source>
</reference>
<protein>
    <recommendedName>
        <fullName evidence="3">Neutral/alkaline non-lysosomal ceramidase</fullName>
    </recommendedName>
</protein>
<dbReference type="EMBL" id="CP036281">
    <property type="protein sequence ID" value="QDU79988.1"/>
    <property type="molecule type" value="Genomic_DNA"/>
</dbReference>
<name>A0A518CL82_9PLAN</name>
<dbReference type="Proteomes" id="UP000317178">
    <property type="component" value="Chromosome"/>
</dbReference>
<gene>
    <name evidence="1" type="ORF">Pla110_17100</name>
</gene>
<proteinExistence type="predicted"/>
<dbReference type="RefSeq" id="WP_197440589.1">
    <property type="nucleotide sequence ID" value="NZ_CP036281.1"/>
</dbReference>
<evidence type="ECO:0000313" key="2">
    <source>
        <dbReference type="Proteomes" id="UP000317178"/>
    </source>
</evidence>
<dbReference type="KEGG" id="plon:Pla110_17100"/>
<sequence length="471" mass="52584">MKSSPELNCGVAGFQARFGIARVEITPPIGIYLRNWGAAKFDTADSIHRPLYLTALTISSLDDESTEPPLIMVSGDLGWWKSASLFGEMQHRLLEQLGCPEENFWFALTHTHAAVPLQPANASLEGGEMMGDYLALLESKIVDVAKMALSDSKVGILDWHYGTCNLAKVRDLPDRENPSEKVSCGFNPELEPDDTLLVGRVTCEAGKPLATIVNYACHPTTLAWQNRAISPDYIGAMQEVVERETEGALSVFLQGASGEVAPREQYTANLEIVDRHGRQLGYSVLAILADMHPPSSRYEYQQVEPSGAPLAVWEYKSIPPRTDRTSIKQEISLPLKSWPTADELAQQAESSPDRFQQERLYRQREIRMYVGDHDQWPLPVWCWQLGEAVLMGTMAEGYTVLQQELRDQFKDRHVVCMNLLNGSIGYLAPVELYDQDIYQVWQSPFERGSLEQLIGGVAEMIQSLPVGEVAK</sequence>
<dbReference type="AlphaFoldDB" id="A0A518CL82"/>
<organism evidence="1 2">
    <name type="scientific">Polystyrenella longa</name>
    <dbReference type="NCBI Taxonomy" id="2528007"/>
    <lineage>
        <taxon>Bacteria</taxon>
        <taxon>Pseudomonadati</taxon>
        <taxon>Planctomycetota</taxon>
        <taxon>Planctomycetia</taxon>
        <taxon>Planctomycetales</taxon>
        <taxon>Planctomycetaceae</taxon>
        <taxon>Polystyrenella</taxon>
    </lineage>
</organism>
<evidence type="ECO:0000313" key="1">
    <source>
        <dbReference type="EMBL" id="QDU79988.1"/>
    </source>
</evidence>
<evidence type="ECO:0008006" key="3">
    <source>
        <dbReference type="Google" id="ProtNLM"/>
    </source>
</evidence>
<keyword evidence="2" id="KW-1185">Reference proteome</keyword>